<dbReference type="PANTHER" id="PTHR32234:SF0">
    <property type="entry name" value="THIOL:DISULFIDE INTERCHANGE PROTEIN DSBD"/>
    <property type="match status" value="1"/>
</dbReference>
<dbReference type="InterPro" id="IPR017937">
    <property type="entry name" value="Thioredoxin_CS"/>
</dbReference>
<evidence type="ECO:0000313" key="5">
    <source>
        <dbReference type="Proteomes" id="UP000031473"/>
    </source>
</evidence>
<dbReference type="PANTHER" id="PTHR32234">
    <property type="entry name" value="THIOL:DISULFIDE INTERCHANGE PROTEIN DSBD"/>
    <property type="match status" value="1"/>
</dbReference>
<dbReference type="InterPro" id="IPR012336">
    <property type="entry name" value="Thioredoxin-like_fold"/>
</dbReference>
<keyword evidence="2" id="KW-0732">Signal</keyword>
<feature type="chain" id="PRO_5002132430" evidence="2">
    <location>
        <begin position="19"/>
        <end position="177"/>
    </location>
</feature>
<evidence type="ECO:0000259" key="3">
    <source>
        <dbReference type="PROSITE" id="PS51352"/>
    </source>
</evidence>
<dbReference type="InterPro" id="IPR036249">
    <property type="entry name" value="Thioredoxin-like_sf"/>
</dbReference>
<keyword evidence="1" id="KW-0676">Redox-active center</keyword>
<dbReference type="Gene3D" id="3.40.30.10">
    <property type="entry name" value="Glutaredoxin"/>
    <property type="match status" value="1"/>
</dbReference>
<feature type="domain" description="Thioredoxin" evidence="3">
    <location>
        <begin position="1"/>
        <end position="152"/>
    </location>
</feature>
<dbReference type="GO" id="GO:0045454">
    <property type="term" value="P:cell redox homeostasis"/>
    <property type="evidence" value="ECO:0007669"/>
    <property type="project" value="TreeGrafter"/>
</dbReference>
<dbReference type="GO" id="GO:0015035">
    <property type="term" value="F:protein-disulfide reductase activity"/>
    <property type="evidence" value="ECO:0007669"/>
    <property type="project" value="TreeGrafter"/>
</dbReference>
<dbReference type="AlphaFoldDB" id="A0A0C1FLA9"/>
<evidence type="ECO:0000256" key="2">
    <source>
        <dbReference type="SAM" id="SignalP"/>
    </source>
</evidence>
<sequence length="177" mass="20461">MKKITLLFSLFITVLAFAQVNWMTMEQAVAAQKITPKKIIIDFYADWCAPCKIMDKNTFNNPVIAKYLNEDYYPVKFNAEGKENINLFGRTFGNPGYKEGKHKNSLHDLTKYMNVNAIPSIVFLDEKSNPITILQGALTAKELEPYIPFIANDAYKKIDTREKWENYQKKFKSSIKD</sequence>
<dbReference type="PROSITE" id="PS00194">
    <property type="entry name" value="THIOREDOXIN_1"/>
    <property type="match status" value="1"/>
</dbReference>
<dbReference type="Pfam" id="PF13098">
    <property type="entry name" value="Thioredoxin_2"/>
    <property type="match status" value="1"/>
</dbReference>
<name>A0A0C1FLA9_9FLAO</name>
<dbReference type="InterPro" id="IPR013766">
    <property type="entry name" value="Thioredoxin_domain"/>
</dbReference>
<feature type="signal peptide" evidence="2">
    <location>
        <begin position="1"/>
        <end position="18"/>
    </location>
</feature>
<proteinExistence type="predicted"/>
<dbReference type="OrthoDB" id="9811036at2"/>
<evidence type="ECO:0000313" key="4">
    <source>
        <dbReference type="EMBL" id="KIA88729.1"/>
    </source>
</evidence>
<dbReference type="STRING" id="266749.SAMN05421876_10680"/>
<dbReference type="SUPFAM" id="SSF52833">
    <property type="entry name" value="Thioredoxin-like"/>
    <property type="match status" value="1"/>
</dbReference>
<reference evidence="4 5" key="1">
    <citation type="submission" date="2014-10" db="EMBL/GenBank/DDBJ databases">
        <title>Kaistella jeonii genome.</title>
        <authorList>
            <person name="Clayton J.T."/>
            <person name="Newman J.D."/>
        </authorList>
    </citation>
    <scope>NUCLEOTIDE SEQUENCE [LARGE SCALE GENOMIC DNA]</scope>
    <source>
        <strain evidence="4 5">DSM 17048</strain>
    </source>
</reference>
<dbReference type="Proteomes" id="UP000031473">
    <property type="component" value="Unassembled WGS sequence"/>
</dbReference>
<organism evidence="4 5">
    <name type="scientific">Kaistella jeonii</name>
    <dbReference type="NCBI Taxonomy" id="266749"/>
    <lineage>
        <taxon>Bacteria</taxon>
        <taxon>Pseudomonadati</taxon>
        <taxon>Bacteroidota</taxon>
        <taxon>Flavobacteriia</taxon>
        <taxon>Flavobacteriales</taxon>
        <taxon>Weeksellaceae</taxon>
        <taxon>Chryseobacterium group</taxon>
        <taxon>Kaistella</taxon>
    </lineage>
</organism>
<dbReference type="EMBL" id="JSYL01000006">
    <property type="protein sequence ID" value="KIA88729.1"/>
    <property type="molecule type" value="Genomic_DNA"/>
</dbReference>
<accession>A0A0C1FLA9</accession>
<protein>
    <submittedName>
        <fullName evidence="4">Thioredoxin</fullName>
    </submittedName>
</protein>
<gene>
    <name evidence="4" type="ORF">OA86_09700</name>
</gene>
<dbReference type="RefSeq" id="WP_039352538.1">
    <property type="nucleotide sequence ID" value="NZ_FOLA01000006.1"/>
</dbReference>
<comment type="caution">
    <text evidence="4">The sequence shown here is derived from an EMBL/GenBank/DDBJ whole genome shotgun (WGS) entry which is preliminary data.</text>
</comment>
<dbReference type="PROSITE" id="PS51352">
    <property type="entry name" value="THIOREDOXIN_2"/>
    <property type="match status" value="1"/>
</dbReference>
<evidence type="ECO:0000256" key="1">
    <source>
        <dbReference type="ARBA" id="ARBA00023284"/>
    </source>
</evidence>
<keyword evidence="5" id="KW-1185">Reference proteome</keyword>